<feature type="compositionally biased region" description="Basic and acidic residues" evidence="1">
    <location>
        <begin position="1"/>
        <end position="18"/>
    </location>
</feature>
<name>A0AAQ0BUM7_BURGL</name>
<feature type="region of interest" description="Disordered" evidence="1">
    <location>
        <begin position="1"/>
        <end position="22"/>
    </location>
</feature>
<protein>
    <submittedName>
        <fullName evidence="2">Uncharacterized protein</fullName>
    </submittedName>
</protein>
<dbReference type="EMBL" id="CP065601">
    <property type="protein sequence ID" value="QPQ93161.1"/>
    <property type="molecule type" value="Genomic_DNA"/>
</dbReference>
<dbReference type="GeneID" id="45699103"/>
<dbReference type="RefSeq" id="WP_127913941.1">
    <property type="nucleotide sequence ID" value="NZ_CP021074.1"/>
</dbReference>
<accession>A0AAQ0BUM7</accession>
<evidence type="ECO:0000313" key="3">
    <source>
        <dbReference type="EMBL" id="USS47406.1"/>
    </source>
</evidence>
<organism evidence="2 4">
    <name type="scientific">Burkholderia glumae</name>
    <name type="common">Pseudomonas glumae</name>
    <dbReference type="NCBI Taxonomy" id="337"/>
    <lineage>
        <taxon>Bacteria</taxon>
        <taxon>Pseudomonadati</taxon>
        <taxon>Pseudomonadota</taxon>
        <taxon>Betaproteobacteria</taxon>
        <taxon>Burkholderiales</taxon>
        <taxon>Burkholderiaceae</taxon>
        <taxon>Burkholderia</taxon>
    </lineage>
</organism>
<proteinExistence type="predicted"/>
<evidence type="ECO:0000313" key="4">
    <source>
        <dbReference type="Proteomes" id="UP000594892"/>
    </source>
</evidence>
<dbReference type="Proteomes" id="UP001056386">
    <property type="component" value="Chromosome 1"/>
</dbReference>
<gene>
    <name evidence="2" type="ORF">I6H06_12810</name>
    <name evidence="3" type="ORF">NFI99_21435</name>
</gene>
<dbReference type="AlphaFoldDB" id="A0AAQ0BUM7"/>
<dbReference type="EMBL" id="CP099587">
    <property type="protein sequence ID" value="USS47406.1"/>
    <property type="molecule type" value="Genomic_DNA"/>
</dbReference>
<evidence type="ECO:0000313" key="5">
    <source>
        <dbReference type="Proteomes" id="UP001056386"/>
    </source>
</evidence>
<keyword evidence="5" id="KW-1185">Reference proteome</keyword>
<reference evidence="2 4" key="1">
    <citation type="submission" date="2020-12" db="EMBL/GenBank/DDBJ databases">
        <title>FDA dAtabase for Regulatory Grade micrObial Sequences (FDA-ARGOS): Supporting development and validation of Infectious Disease Dx tests.</title>
        <authorList>
            <person name="Minogue T."/>
            <person name="Wolcott M."/>
            <person name="Wasieloski L."/>
            <person name="Aguilar W."/>
            <person name="Moore D."/>
            <person name="Jaissle J."/>
            <person name="Tallon L."/>
            <person name="Sadzewicz L."/>
            <person name="Zhao X."/>
            <person name="Boylan J."/>
            <person name="Ott S."/>
            <person name="Bowen H."/>
            <person name="Vavikolanu K."/>
            <person name="Mehta A."/>
            <person name="Aluvathingal J."/>
            <person name="Nadendla S."/>
            <person name="Yan Y."/>
            <person name="Sichtig H."/>
        </authorList>
    </citation>
    <scope>NUCLEOTIDE SEQUENCE [LARGE SCALE GENOMIC DNA]</scope>
    <source>
        <strain evidence="2 4">FDAARGOS_949</strain>
    </source>
</reference>
<evidence type="ECO:0000313" key="2">
    <source>
        <dbReference type="EMBL" id="QPQ93161.1"/>
    </source>
</evidence>
<sequence length="84" mass="9699">MAERRAGEAPRRFKRADSNGRMSQTARTLGRLAGLVCLFFFRKMRRFHAFSGFHRMSAGWSAQHSVVSMPSEQNIGAWEISRYF</sequence>
<dbReference type="Proteomes" id="UP000594892">
    <property type="component" value="Chromosome 2"/>
</dbReference>
<reference evidence="3" key="2">
    <citation type="submission" date="2022-06" db="EMBL/GenBank/DDBJ databases">
        <title>Draft genome sequence of Burkholderia glumae strain GR20004 isolated from rice panicle showing bacterial panicle blight.</title>
        <authorList>
            <person name="Choi S.Y."/>
            <person name="Lee Y.H."/>
        </authorList>
    </citation>
    <scope>NUCLEOTIDE SEQUENCE</scope>
    <source>
        <strain evidence="3">GR20004</strain>
    </source>
</reference>
<evidence type="ECO:0000256" key="1">
    <source>
        <dbReference type="SAM" id="MobiDB-lite"/>
    </source>
</evidence>